<feature type="signal peptide" evidence="3">
    <location>
        <begin position="1"/>
        <end position="25"/>
    </location>
</feature>
<comment type="caution">
    <text evidence="5">The sequence shown here is derived from an EMBL/GenBank/DDBJ whole genome shotgun (WGS) entry which is preliminary data.</text>
</comment>
<evidence type="ECO:0000256" key="1">
    <source>
        <dbReference type="ARBA" id="ARBA00010790"/>
    </source>
</evidence>
<organism evidence="5 6">
    <name type="scientific">Cudoniella acicularis</name>
    <dbReference type="NCBI Taxonomy" id="354080"/>
    <lineage>
        <taxon>Eukaryota</taxon>
        <taxon>Fungi</taxon>
        <taxon>Dikarya</taxon>
        <taxon>Ascomycota</taxon>
        <taxon>Pezizomycotina</taxon>
        <taxon>Leotiomycetes</taxon>
        <taxon>Helotiales</taxon>
        <taxon>Tricladiaceae</taxon>
        <taxon>Cudoniella</taxon>
    </lineage>
</organism>
<feature type="binding site" evidence="2">
    <location>
        <begin position="57"/>
        <end position="58"/>
    </location>
    <ligand>
        <name>FAD</name>
        <dbReference type="ChEBI" id="CHEBI:57692"/>
    </ligand>
</feature>
<feature type="binding site" evidence="2">
    <location>
        <position position="281"/>
    </location>
    <ligand>
        <name>FAD</name>
        <dbReference type="ChEBI" id="CHEBI:57692"/>
    </ligand>
</feature>
<dbReference type="PANTHER" id="PTHR11552:SF115">
    <property type="entry name" value="DEHYDROGENASE XPTC-RELATED"/>
    <property type="match status" value="1"/>
</dbReference>
<feature type="domain" description="Glucose-methanol-choline oxidoreductase N-terminal" evidence="4">
    <location>
        <begin position="319"/>
        <end position="333"/>
    </location>
</feature>
<evidence type="ECO:0000259" key="4">
    <source>
        <dbReference type="PROSITE" id="PS00624"/>
    </source>
</evidence>
<dbReference type="InterPro" id="IPR007867">
    <property type="entry name" value="GMC_OxRtase_C"/>
</dbReference>
<dbReference type="Gene3D" id="3.50.50.60">
    <property type="entry name" value="FAD/NAD(P)-binding domain"/>
    <property type="match status" value="1"/>
</dbReference>
<evidence type="ECO:0000256" key="3">
    <source>
        <dbReference type="SAM" id="SignalP"/>
    </source>
</evidence>
<evidence type="ECO:0000313" key="6">
    <source>
        <dbReference type="Proteomes" id="UP000566819"/>
    </source>
</evidence>
<dbReference type="GO" id="GO:0050660">
    <property type="term" value="F:flavin adenine dinucleotide binding"/>
    <property type="evidence" value="ECO:0007669"/>
    <property type="project" value="InterPro"/>
</dbReference>
<dbReference type="Pfam" id="PF05199">
    <property type="entry name" value="GMC_oxred_C"/>
    <property type="match status" value="1"/>
</dbReference>
<reference evidence="5 6" key="1">
    <citation type="submission" date="2020-03" db="EMBL/GenBank/DDBJ databases">
        <title>Draft Genome Sequence of Cudoniella acicularis.</title>
        <authorList>
            <person name="Buettner E."/>
            <person name="Kellner H."/>
        </authorList>
    </citation>
    <scope>NUCLEOTIDE SEQUENCE [LARGE SCALE GENOMIC DNA]</scope>
    <source>
        <strain evidence="5 6">DSM 108380</strain>
    </source>
</reference>
<keyword evidence="6" id="KW-1185">Reference proteome</keyword>
<dbReference type="PANTHER" id="PTHR11552">
    <property type="entry name" value="GLUCOSE-METHANOL-CHOLINE GMC OXIDOREDUCTASE"/>
    <property type="match status" value="1"/>
</dbReference>
<dbReference type="InterPro" id="IPR000172">
    <property type="entry name" value="GMC_OxRdtase_N"/>
</dbReference>
<dbReference type="GO" id="GO:0016614">
    <property type="term" value="F:oxidoreductase activity, acting on CH-OH group of donors"/>
    <property type="evidence" value="ECO:0007669"/>
    <property type="project" value="InterPro"/>
</dbReference>
<evidence type="ECO:0000313" key="5">
    <source>
        <dbReference type="EMBL" id="KAF4635197.1"/>
    </source>
</evidence>
<feature type="chain" id="PRO_5034712439" description="Glucose-methanol-choline oxidoreductase N-terminal domain-containing protein" evidence="3">
    <location>
        <begin position="26"/>
        <end position="641"/>
    </location>
</feature>
<dbReference type="InterPro" id="IPR036188">
    <property type="entry name" value="FAD/NAD-bd_sf"/>
</dbReference>
<protein>
    <recommendedName>
        <fullName evidence="4">Glucose-methanol-choline oxidoreductase N-terminal domain-containing protein</fullName>
    </recommendedName>
</protein>
<name>A0A8H4RVE9_9HELO</name>
<comment type="cofactor">
    <cofactor evidence="2">
        <name>FAD</name>
        <dbReference type="ChEBI" id="CHEBI:57692"/>
    </cofactor>
</comment>
<keyword evidence="3" id="KW-0732">Signal</keyword>
<keyword evidence="2" id="KW-0285">Flavoprotein</keyword>
<feature type="binding site" evidence="2">
    <location>
        <begin position="136"/>
        <end position="139"/>
    </location>
    <ligand>
        <name>FAD</name>
        <dbReference type="ChEBI" id="CHEBI:57692"/>
    </ligand>
</feature>
<dbReference type="OrthoDB" id="269227at2759"/>
<dbReference type="Gene3D" id="3.30.560.10">
    <property type="entry name" value="Glucose Oxidase, domain 3"/>
    <property type="match status" value="1"/>
</dbReference>
<dbReference type="EMBL" id="JAAMPI010000135">
    <property type="protein sequence ID" value="KAF4635197.1"/>
    <property type="molecule type" value="Genomic_DNA"/>
</dbReference>
<sequence length="641" mass="70321">MEKLRILRLLSFLLASLIFKPGTLAAGLPRSVLQSTVLSNPQDIKSSYDFVVIGGGTSGLTVADRLAKDGKYTVLVIEHGPLVYADDLLTVYGALAPLTDPLKYLYHISSVPQVGLNNKTGRIWIGNLVGGSSAVNGMVTTRGTKTDYDRWGSFWSKTSFWNWTNLLPYFKRAMIFTPPPEPVRSGFDITYDIDAVWGYNNGTGVHASWPSYQFPGIKIQWDAYKEIPGVEFPRDSGGGTNGVYWHPTVMDPKNVTRSFARTAHFDGLNRSNYHLLPNFKVTKILFEGDTATGVRFRPGNGSSNFYQVRAEKEVILAAGAIHSPQVLQLSGIGPRPLLELAGIPVKVELPGVGQNFQDHPSLNMSFKYQNYTIHPNADDMNSNQTFIAFAAELWNTNKTGPYSIAAGNAGSFLGLPVISPHNYEAIADKLDAQDVSAYLPPGSHPDVIASYKAQMTSYAAALRTKNMTVYHMIFHATAAQGGIVYYHPLSRGTVNINVTDPETSEPLVDYRVLSNPIDIEILIEFMKFTRKYYLESKTLAPLAPVETGPGSNVTSDADLEAFIRDNFTPTTFHPVGTCAMMPRELGGVVDENLLVHGLKKLRIIDASIFSTTIGVNTCQTVYAISERAADLILHDAEYSSS</sequence>
<dbReference type="InterPro" id="IPR012132">
    <property type="entry name" value="GMC_OxRdtase"/>
</dbReference>
<dbReference type="SUPFAM" id="SSF54373">
    <property type="entry name" value="FAD-linked reductases, C-terminal domain"/>
    <property type="match status" value="1"/>
</dbReference>
<dbReference type="PROSITE" id="PS00624">
    <property type="entry name" value="GMC_OXRED_2"/>
    <property type="match status" value="1"/>
</dbReference>
<dbReference type="AlphaFoldDB" id="A0A8H4RVE9"/>
<dbReference type="SUPFAM" id="SSF51905">
    <property type="entry name" value="FAD/NAD(P)-binding domain"/>
    <property type="match status" value="1"/>
</dbReference>
<dbReference type="PIRSF" id="PIRSF000137">
    <property type="entry name" value="Alcohol_oxidase"/>
    <property type="match status" value="1"/>
</dbReference>
<comment type="similarity">
    <text evidence="1">Belongs to the GMC oxidoreductase family.</text>
</comment>
<dbReference type="Pfam" id="PF00732">
    <property type="entry name" value="GMC_oxred_N"/>
    <property type="match status" value="1"/>
</dbReference>
<gene>
    <name evidence="5" type="ORF">G7Y89_g2904</name>
</gene>
<evidence type="ECO:0000256" key="2">
    <source>
        <dbReference type="PIRSR" id="PIRSR000137-2"/>
    </source>
</evidence>
<accession>A0A8H4RVE9</accession>
<dbReference type="Proteomes" id="UP000566819">
    <property type="component" value="Unassembled WGS sequence"/>
</dbReference>
<proteinExistence type="inferred from homology"/>
<dbReference type="GO" id="GO:0044550">
    <property type="term" value="P:secondary metabolite biosynthetic process"/>
    <property type="evidence" value="ECO:0007669"/>
    <property type="project" value="TreeGrafter"/>
</dbReference>
<keyword evidence="2" id="KW-0274">FAD</keyword>